<feature type="signal peptide" evidence="1">
    <location>
        <begin position="1"/>
        <end position="20"/>
    </location>
</feature>
<evidence type="ECO:0008006" key="4">
    <source>
        <dbReference type="Google" id="ProtNLM"/>
    </source>
</evidence>
<keyword evidence="3" id="KW-1185">Reference proteome</keyword>
<dbReference type="AlphaFoldDB" id="A0A9N9RZY2"/>
<evidence type="ECO:0000313" key="3">
    <source>
        <dbReference type="Proteomes" id="UP001153620"/>
    </source>
</evidence>
<keyword evidence="1" id="KW-0732">Signal</keyword>
<gene>
    <name evidence="2" type="ORF">CHIRRI_LOCUS11435</name>
</gene>
<dbReference type="Proteomes" id="UP001153620">
    <property type="component" value="Chromosome 3"/>
</dbReference>
<evidence type="ECO:0000313" key="2">
    <source>
        <dbReference type="EMBL" id="CAG9808597.1"/>
    </source>
</evidence>
<name>A0A9N9RZY2_9DIPT</name>
<protein>
    <recommendedName>
        <fullName evidence="4">27 kDa salivary protein</fullName>
    </recommendedName>
</protein>
<feature type="chain" id="PRO_5040234680" description="27 kDa salivary protein" evidence="1">
    <location>
        <begin position="21"/>
        <end position="299"/>
    </location>
</feature>
<dbReference type="OrthoDB" id="10489867at2759"/>
<dbReference type="EMBL" id="OU895879">
    <property type="protein sequence ID" value="CAG9808597.1"/>
    <property type="molecule type" value="Genomic_DNA"/>
</dbReference>
<sequence>MIKSFNLLIIILLLVSYSNSCSDKTNDIHILISNLEDAGTVMEMKLRIQFYGFISDRMKSVGTLLSGLKTLQNLLPTDLCKYQSVEVGINVVHAMNTFIDTVRKNLLYAVKSALDDARDDQSNSMFNFIIYFNDLVDMIGIQSKSLFNDGRGCVMDMEGEIKKYMDVSSKKVVECFQNVSISRPIIPTNFKTHQDDLNTAMRMINYKLREPFYYIWMYSTKLQNDTAAERFNKYCQSMFPTILDIGKKISKAGLEIINALEANNNSFKSCLNRLNATFITVKQHEILNQVNDVCSMANV</sequence>
<accession>A0A9N9RZY2</accession>
<organism evidence="2 3">
    <name type="scientific">Chironomus riparius</name>
    <dbReference type="NCBI Taxonomy" id="315576"/>
    <lineage>
        <taxon>Eukaryota</taxon>
        <taxon>Metazoa</taxon>
        <taxon>Ecdysozoa</taxon>
        <taxon>Arthropoda</taxon>
        <taxon>Hexapoda</taxon>
        <taxon>Insecta</taxon>
        <taxon>Pterygota</taxon>
        <taxon>Neoptera</taxon>
        <taxon>Endopterygota</taxon>
        <taxon>Diptera</taxon>
        <taxon>Nematocera</taxon>
        <taxon>Chironomoidea</taxon>
        <taxon>Chironomidae</taxon>
        <taxon>Chironominae</taxon>
        <taxon>Chironomus</taxon>
    </lineage>
</organism>
<proteinExistence type="predicted"/>
<evidence type="ECO:0000256" key="1">
    <source>
        <dbReference type="SAM" id="SignalP"/>
    </source>
</evidence>
<reference evidence="2" key="1">
    <citation type="submission" date="2022-01" db="EMBL/GenBank/DDBJ databases">
        <authorList>
            <person name="King R."/>
        </authorList>
    </citation>
    <scope>NUCLEOTIDE SEQUENCE</scope>
</reference>
<reference evidence="2" key="2">
    <citation type="submission" date="2022-10" db="EMBL/GenBank/DDBJ databases">
        <authorList>
            <consortium name="ENA_rothamsted_submissions"/>
            <consortium name="culmorum"/>
            <person name="King R."/>
        </authorList>
    </citation>
    <scope>NUCLEOTIDE SEQUENCE</scope>
</reference>